<dbReference type="PANTHER" id="PTHR43243:SF41">
    <property type="entry name" value="CATIONIC AMINO ACID TRANSPORTER 7, CHLOROPLASTIC"/>
    <property type="match status" value="1"/>
</dbReference>
<name>A0A383VBU4_TETOB</name>
<dbReference type="Proteomes" id="UP000256970">
    <property type="component" value="Unassembled WGS sequence"/>
</dbReference>
<dbReference type="AlphaFoldDB" id="A0A383VBU4"/>
<proteinExistence type="inferred from homology"/>
<sequence>MEWRAEGKHDMKRVLSVLDLVCLGIGMMLGAGVFVTTGFVASTMAGPAVILSYAVAGISALLSSLCYSEFAVRMPLVGGAYTYVNAVFGEYLAWVTVANLILEYILANAAAIRGFAPYFAMLVNQPADKFITPWQGYNLDWWAFGLSLAITILLTLGTKESSRFNIIVTLAHVVLVVFIIIAGLVKSKPSNAQPFFPFEIRGVFNGAALVFFSYIGFDSVACSAEEVRNPKRDLPLGILGALCITSAQTRDLPLGILGALSVRNPKRDLPLGILGALGVVTICYMLMSAVLVMMVPLAALDKGASFAAAFSYVNMDWARYIVALGALMGIITTTLVGMYATSRIVAAVGRQHILPPFLARVHPRWATPYVATISQGIASAVIALFTDFADLAEMVSISTLFAFWMVALALIWHRYCQPGTGAAPPMKHRAMVGAHMGIIVAASLAFTIVYQVHQQAWIGLVVCAAVAIAATISLHLTCKQYNVPTLYGVPLFPYVPALSVAVNAFLLGQLQKPAYERFGIWTGFITLFYIFYSMPATSYREDRSALPGKAVVDSQQQLAEQESVVPPSKRQLTEQDSTQPQALP</sequence>
<evidence type="ECO:0000256" key="3">
    <source>
        <dbReference type="ARBA" id="ARBA00022692"/>
    </source>
</evidence>
<feature type="compositionally biased region" description="Polar residues" evidence="6">
    <location>
        <begin position="574"/>
        <end position="584"/>
    </location>
</feature>
<protein>
    <recommendedName>
        <fullName evidence="8">Cationic amino acid transporter C-terminal domain-containing protein</fullName>
    </recommendedName>
</protein>
<feature type="domain" description="Cationic amino acid transporter C-terminal" evidence="8">
    <location>
        <begin position="487"/>
        <end position="534"/>
    </location>
</feature>
<gene>
    <name evidence="9" type="ORF">BQ4739_LOCUS2832</name>
</gene>
<dbReference type="InterPro" id="IPR029485">
    <property type="entry name" value="CAT_C"/>
</dbReference>
<feature type="transmembrane region" description="Helical" evidence="7">
    <location>
        <begin position="204"/>
        <end position="224"/>
    </location>
</feature>
<evidence type="ECO:0000256" key="4">
    <source>
        <dbReference type="ARBA" id="ARBA00022989"/>
    </source>
</evidence>
<feature type="transmembrane region" description="Helical" evidence="7">
    <location>
        <begin position="20"/>
        <end position="44"/>
    </location>
</feature>
<dbReference type="Pfam" id="PF13906">
    <property type="entry name" value="AA_permease_C"/>
    <property type="match status" value="1"/>
</dbReference>
<feature type="transmembrane region" description="Helical" evidence="7">
    <location>
        <begin position="164"/>
        <end position="184"/>
    </location>
</feature>
<accession>A0A383VBU4</accession>
<feature type="transmembrane region" description="Helical" evidence="7">
    <location>
        <begin position="366"/>
        <end position="385"/>
    </location>
</feature>
<dbReference type="GO" id="GO:0015171">
    <property type="term" value="F:amino acid transmembrane transporter activity"/>
    <property type="evidence" value="ECO:0007669"/>
    <property type="project" value="TreeGrafter"/>
</dbReference>
<feature type="transmembrane region" description="Helical" evidence="7">
    <location>
        <begin position="139"/>
        <end position="157"/>
    </location>
</feature>
<organism evidence="9 10">
    <name type="scientific">Tetradesmus obliquus</name>
    <name type="common">Green alga</name>
    <name type="synonym">Acutodesmus obliquus</name>
    <dbReference type="NCBI Taxonomy" id="3088"/>
    <lineage>
        <taxon>Eukaryota</taxon>
        <taxon>Viridiplantae</taxon>
        <taxon>Chlorophyta</taxon>
        <taxon>core chlorophytes</taxon>
        <taxon>Chlorophyceae</taxon>
        <taxon>CS clade</taxon>
        <taxon>Sphaeropleales</taxon>
        <taxon>Scenedesmaceae</taxon>
        <taxon>Tetradesmus</taxon>
    </lineage>
</organism>
<feature type="transmembrane region" description="Helical" evidence="7">
    <location>
        <begin position="391"/>
        <end position="412"/>
    </location>
</feature>
<evidence type="ECO:0000259" key="8">
    <source>
        <dbReference type="Pfam" id="PF13906"/>
    </source>
</evidence>
<feature type="transmembrane region" description="Helical" evidence="7">
    <location>
        <begin position="320"/>
        <end position="345"/>
    </location>
</feature>
<dbReference type="InterPro" id="IPR002293">
    <property type="entry name" value="AA/rel_permease1"/>
</dbReference>
<keyword evidence="5 7" id="KW-0472">Membrane</keyword>
<feature type="region of interest" description="Disordered" evidence="6">
    <location>
        <begin position="558"/>
        <end position="584"/>
    </location>
</feature>
<reference evidence="9 10" key="1">
    <citation type="submission" date="2016-10" db="EMBL/GenBank/DDBJ databases">
        <authorList>
            <person name="Cai Z."/>
        </authorList>
    </citation>
    <scope>NUCLEOTIDE SEQUENCE [LARGE SCALE GENOMIC DNA]</scope>
</reference>
<dbReference type="Gene3D" id="1.20.1740.10">
    <property type="entry name" value="Amino acid/polyamine transporter I"/>
    <property type="match status" value="2"/>
</dbReference>
<comment type="subcellular location">
    <subcellularLocation>
        <location evidence="1">Membrane</location>
        <topology evidence="1">Multi-pass membrane protein</topology>
    </subcellularLocation>
</comment>
<evidence type="ECO:0000256" key="5">
    <source>
        <dbReference type="ARBA" id="ARBA00023136"/>
    </source>
</evidence>
<evidence type="ECO:0000313" key="10">
    <source>
        <dbReference type="Proteomes" id="UP000256970"/>
    </source>
</evidence>
<evidence type="ECO:0000313" key="9">
    <source>
        <dbReference type="EMBL" id="SZX62229.1"/>
    </source>
</evidence>
<dbReference type="GO" id="GO:0005886">
    <property type="term" value="C:plasma membrane"/>
    <property type="evidence" value="ECO:0007669"/>
    <property type="project" value="TreeGrafter"/>
</dbReference>
<keyword evidence="3 7" id="KW-0812">Transmembrane</keyword>
<feature type="transmembrane region" description="Helical" evidence="7">
    <location>
        <begin position="456"/>
        <end position="474"/>
    </location>
</feature>
<evidence type="ECO:0000256" key="2">
    <source>
        <dbReference type="ARBA" id="ARBA00008572"/>
    </source>
</evidence>
<feature type="transmembrane region" description="Helical" evidence="7">
    <location>
        <begin position="271"/>
        <end position="300"/>
    </location>
</feature>
<feature type="transmembrane region" description="Helical" evidence="7">
    <location>
        <begin position="50"/>
        <end position="70"/>
    </location>
</feature>
<comment type="similarity">
    <text evidence="2">Belongs to the amino acid-polyamine-organocation (APC) superfamily. Cationic amino acid transporter (CAT) (TC 2.A.3.3) family.</text>
</comment>
<feature type="transmembrane region" description="Helical" evidence="7">
    <location>
        <begin position="518"/>
        <end position="534"/>
    </location>
</feature>
<evidence type="ECO:0000256" key="7">
    <source>
        <dbReference type="SAM" id="Phobius"/>
    </source>
</evidence>
<dbReference type="Pfam" id="PF13520">
    <property type="entry name" value="AA_permease_2"/>
    <property type="match status" value="2"/>
</dbReference>
<feature type="transmembrane region" description="Helical" evidence="7">
    <location>
        <begin position="432"/>
        <end position="450"/>
    </location>
</feature>
<keyword evidence="4 7" id="KW-1133">Transmembrane helix</keyword>
<feature type="transmembrane region" description="Helical" evidence="7">
    <location>
        <begin position="486"/>
        <end position="506"/>
    </location>
</feature>
<dbReference type="STRING" id="3088.A0A383VBU4"/>
<keyword evidence="10" id="KW-1185">Reference proteome</keyword>
<dbReference type="PANTHER" id="PTHR43243">
    <property type="entry name" value="INNER MEMBRANE TRANSPORTER YGJI-RELATED"/>
    <property type="match status" value="1"/>
</dbReference>
<feature type="transmembrane region" description="Helical" evidence="7">
    <location>
        <begin position="91"/>
        <end position="119"/>
    </location>
</feature>
<dbReference type="EMBL" id="FNXT01000212">
    <property type="protein sequence ID" value="SZX62229.1"/>
    <property type="molecule type" value="Genomic_DNA"/>
</dbReference>
<evidence type="ECO:0000256" key="1">
    <source>
        <dbReference type="ARBA" id="ARBA00004141"/>
    </source>
</evidence>
<evidence type="ECO:0000256" key="6">
    <source>
        <dbReference type="SAM" id="MobiDB-lite"/>
    </source>
</evidence>